<reference evidence="2" key="2">
    <citation type="journal article" date="2017" name="J. Anim. Genet.">
        <title>Multiple reference genome sequences of hot pepper reveal the massive evolution of plant disease resistance genes by retroduplication.</title>
        <authorList>
            <person name="Kim S."/>
            <person name="Park J."/>
            <person name="Yeom S.-I."/>
            <person name="Kim Y.-M."/>
            <person name="Seo E."/>
            <person name="Kim K.-T."/>
            <person name="Kim M.-S."/>
            <person name="Lee J.M."/>
            <person name="Cheong K."/>
            <person name="Shin H.-S."/>
            <person name="Kim S.-B."/>
            <person name="Han K."/>
            <person name="Lee J."/>
            <person name="Park M."/>
            <person name="Lee H.-A."/>
            <person name="Lee H.-Y."/>
            <person name="Lee Y."/>
            <person name="Oh S."/>
            <person name="Lee J.H."/>
            <person name="Choi E."/>
            <person name="Choi E."/>
            <person name="Lee S.E."/>
            <person name="Jeon J."/>
            <person name="Kim H."/>
            <person name="Choi G."/>
            <person name="Song H."/>
            <person name="Lee J."/>
            <person name="Lee S.-C."/>
            <person name="Kwon J.-K."/>
            <person name="Lee H.-Y."/>
            <person name="Koo N."/>
            <person name="Hong Y."/>
            <person name="Kim R.W."/>
            <person name="Kang W.-H."/>
            <person name="Huh J.H."/>
            <person name="Kang B.-C."/>
            <person name="Yang T.-J."/>
            <person name="Lee Y.-H."/>
            <person name="Bennetzen J.L."/>
            <person name="Choi D."/>
        </authorList>
    </citation>
    <scope>NUCLEOTIDE SEQUENCE [LARGE SCALE GENOMIC DNA]</scope>
    <source>
        <strain evidence="2">cv. PBC81</strain>
    </source>
</reference>
<dbReference type="PANTHER" id="PTHR33022">
    <property type="entry name" value="DUF1985 DOMAIN-CONTAINING PROTEIN"/>
    <property type="match status" value="1"/>
</dbReference>
<organism evidence="1 2">
    <name type="scientific">Capsicum baccatum</name>
    <name type="common">Peruvian pepper</name>
    <dbReference type="NCBI Taxonomy" id="33114"/>
    <lineage>
        <taxon>Eukaryota</taxon>
        <taxon>Viridiplantae</taxon>
        <taxon>Streptophyta</taxon>
        <taxon>Embryophyta</taxon>
        <taxon>Tracheophyta</taxon>
        <taxon>Spermatophyta</taxon>
        <taxon>Magnoliopsida</taxon>
        <taxon>eudicotyledons</taxon>
        <taxon>Gunneridae</taxon>
        <taxon>Pentapetalae</taxon>
        <taxon>asterids</taxon>
        <taxon>lamiids</taxon>
        <taxon>Solanales</taxon>
        <taxon>Solanaceae</taxon>
        <taxon>Solanoideae</taxon>
        <taxon>Capsiceae</taxon>
        <taxon>Capsicum</taxon>
    </lineage>
</organism>
<protein>
    <recommendedName>
        <fullName evidence="3">Ubiquitin-like protease family profile domain-containing protein</fullName>
    </recommendedName>
</protein>
<dbReference type="Proteomes" id="UP000224567">
    <property type="component" value="Unassembled WGS sequence"/>
</dbReference>
<dbReference type="PANTHER" id="PTHR33022:SF13">
    <property type="entry name" value="UBIQUITIN-LIKE PROTEASE FAMILY PROFILE DOMAIN-CONTAINING PROTEIN"/>
    <property type="match status" value="1"/>
</dbReference>
<gene>
    <name evidence="1" type="ORF">CQW23_01585</name>
</gene>
<sequence>MGNPFDVQYVEEITQPTISSLNCGPCVAAYAEYLSDGLQVPNDGLDVGLLYKRYAALLWKCGETKSQKLYASNIKDLRQPKPNYVTPDKEQLVYIDRSL</sequence>
<evidence type="ECO:0000313" key="2">
    <source>
        <dbReference type="Proteomes" id="UP000224567"/>
    </source>
</evidence>
<keyword evidence="2" id="KW-1185">Reference proteome</keyword>
<name>A0A2G2XNZ3_CAPBA</name>
<proteinExistence type="predicted"/>
<evidence type="ECO:0008006" key="3">
    <source>
        <dbReference type="Google" id="ProtNLM"/>
    </source>
</evidence>
<dbReference type="AlphaFoldDB" id="A0A2G2XNZ3"/>
<comment type="caution">
    <text evidence="1">The sequence shown here is derived from an EMBL/GenBank/DDBJ whole genome shotgun (WGS) entry which is preliminary data.</text>
</comment>
<dbReference type="EMBL" id="MLFT02000001">
    <property type="protein sequence ID" value="PHT59222.1"/>
    <property type="molecule type" value="Genomic_DNA"/>
</dbReference>
<evidence type="ECO:0000313" key="1">
    <source>
        <dbReference type="EMBL" id="PHT59222.1"/>
    </source>
</evidence>
<reference evidence="1 2" key="1">
    <citation type="journal article" date="2017" name="Genome Biol.">
        <title>New reference genome sequences of hot pepper reveal the massive evolution of plant disease-resistance genes by retroduplication.</title>
        <authorList>
            <person name="Kim S."/>
            <person name="Park J."/>
            <person name="Yeom S.I."/>
            <person name="Kim Y.M."/>
            <person name="Seo E."/>
            <person name="Kim K.T."/>
            <person name="Kim M.S."/>
            <person name="Lee J.M."/>
            <person name="Cheong K."/>
            <person name="Shin H.S."/>
            <person name="Kim S.B."/>
            <person name="Han K."/>
            <person name="Lee J."/>
            <person name="Park M."/>
            <person name="Lee H.A."/>
            <person name="Lee H.Y."/>
            <person name="Lee Y."/>
            <person name="Oh S."/>
            <person name="Lee J.H."/>
            <person name="Choi E."/>
            <person name="Choi E."/>
            <person name="Lee S.E."/>
            <person name="Jeon J."/>
            <person name="Kim H."/>
            <person name="Choi G."/>
            <person name="Song H."/>
            <person name="Lee J."/>
            <person name="Lee S.C."/>
            <person name="Kwon J.K."/>
            <person name="Lee H.Y."/>
            <person name="Koo N."/>
            <person name="Hong Y."/>
            <person name="Kim R.W."/>
            <person name="Kang W.H."/>
            <person name="Huh J.H."/>
            <person name="Kang B.C."/>
            <person name="Yang T.J."/>
            <person name="Lee Y.H."/>
            <person name="Bennetzen J.L."/>
            <person name="Choi D."/>
        </authorList>
    </citation>
    <scope>NUCLEOTIDE SEQUENCE [LARGE SCALE GENOMIC DNA]</scope>
    <source>
        <strain evidence="2">cv. PBC81</strain>
    </source>
</reference>
<accession>A0A2G2XNZ3</accession>